<evidence type="ECO:0000313" key="3">
    <source>
        <dbReference type="Proteomes" id="UP000461768"/>
    </source>
</evidence>
<evidence type="ECO:0000259" key="1">
    <source>
        <dbReference type="SMART" id="SM00871"/>
    </source>
</evidence>
<dbReference type="AlphaFoldDB" id="A0A7V7QK74"/>
<dbReference type="InterPro" id="IPR010499">
    <property type="entry name" value="AraC_E-bd"/>
</dbReference>
<dbReference type="PANTHER" id="PTHR36444">
    <property type="entry name" value="TRANSCRIPTIONAL REGULATOR PROTEIN YOBU-RELATED"/>
    <property type="match status" value="1"/>
</dbReference>
<dbReference type="RefSeq" id="WP_151145157.1">
    <property type="nucleotide sequence ID" value="NZ_WAGX01000005.1"/>
</dbReference>
<reference evidence="2 3" key="2">
    <citation type="submission" date="2020-02" db="EMBL/GenBank/DDBJ databases">
        <title>Candidatus Galacturonibacter soehngenii shows hetero-acetogenic catabolism of galacturonic acid but lacks a canonical carbon monoxide dehydrogenase/acetyl-CoA synthase complex.</title>
        <authorList>
            <person name="Diender M."/>
            <person name="Stouten G.R."/>
            <person name="Petersen J.F."/>
            <person name="Nielsen P.H."/>
            <person name="Dueholm M.S."/>
            <person name="Pronk J.T."/>
            <person name="Van Loosdrecht M.C.M."/>
        </authorList>
    </citation>
    <scope>NUCLEOTIDE SEQUENCE [LARGE SCALE GENOMIC DNA]</scope>
    <source>
        <strain evidence="2">GalUA</strain>
    </source>
</reference>
<dbReference type="PANTHER" id="PTHR36444:SF2">
    <property type="entry name" value="TRANSCRIPTIONAL REGULATOR PROTEIN YOBU-RELATED"/>
    <property type="match status" value="1"/>
</dbReference>
<dbReference type="InterPro" id="IPR053182">
    <property type="entry name" value="YobU-like_regulator"/>
</dbReference>
<dbReference type="OrthoDB" id="9801008at2"/>
<name>A0A7V7QK74_9FIRM</name>
<feature type="domain" description="AraC effector-binding" evidence="1">
    <location>
        <begin position="1"/>
        <end position="152"/>
    </location>
</feature>
<keyword evidence="3" id="KW-1185">Reference proteome</keyword>
<dbReference type="Proteomes" id="UP000461768">
    <property type="component" value="Unassembled WGS sequence"/>
</dbReference>
<dbReference type="InterPro" id="IPR029441">
    <property type="entry name" value="Cass2"/>
</dbReference>
<comment type="caution">
    <text evidence="2">The sequence shown here is derived from an EMBL/GenBank/DDBJ whole genome shotgun (WGS) entry which is preliminary data.</text>
</comment>
<dbReference type="SMART" id="SM00871">
    <property type="entry name" value="AraC_E_bind"/>
    <property type="match status" value="1"/>
</dbReference>
<evidence type="ECO:0000313" key="2">
    <source>
        <dbReference type="EMBL" id="KAB1438179.1"/>
    </source>
</evidence>
<proteinExistence type="predicted"/>
<dbReference type="Pfam" id="PF14526">
    <property type="entry name" value="Cass2"/>
    <property type="match status" value="1"/>
</dbReference>
<dbReference type="EMBL" id="WAGX01000005">
    <property type="protein sequence ID" value="KAB1438179.1"/>
    <property type="molecule type" value="Genomic_DNA"/>
</dbReference>
<dbReference type="SUPFAM" id="SSF55136">
    <property type="entry name" value="Probable bacterial effector-binding domain"/>
    <property type="match status" value="1"/>
</dbReference>
<reference evidence="2 3" key="1">
    <citation type="submission" date="2019-09" db="EMBL/GenBank/DDBJ databases">
        <authorList>
            <person name="Valk L.C."/>
        </authorList>
    </citation>
    <scope>NUCLEOTIDE SEQUENCE [LARGE SCALE GENOMIC DNA]</scope>
    <source>
        <strain evidence="2">GalUA</strain>
    </source>
</reference>
<dbReference type="InterPro" id="IPR011256">
    <property type="entry name" value="Reg_factor_effector_dom_sf"/>
</dbReference>
<protein>
    <submittedName>
        <fullName evidence="2">AraC family transcriptional regulator</fullName>
    </submittedName>
</protein>
<accession>A0A7V7QK74</accession>
<gene>
    <name evidence="2" type="ORF">F7O84_11520</name>
</gene>
<organism evidence="2 3">
    <name type="scientific">Candidatus Galacturonatibacter soehngenii</name>
    <dbReference type="NCBI Taxonomy" id="2307010"/>
    <lineage>
        <taxon>Bacteria</taxon>
        <taxon>Bacillati</taxon>
        <taxon>Bacillota</taxon>
        <taxon>Clostridia</taxon>
        <taxon>Lachnospirales</taxon>
        <taxon>Lachnospiraceae</taxon>
        <taxon>Candidatus Galacturonatibacter</taxon>
    </lineage>
</organism>
<dbReference type="Gene3D" id="3.20.80.10">
    <property type="entry name" value="Regulatory factor, effector binding domain"/>
    <property type="match status" value="1"/>
</dbReference>
<sequence>MNYEVVTMPEKKVVGVRARTKNSAPNMSEIIGGLWNHFYQDGIYSQIPSKVNDKGLGIYSDYETDFNGEYEIFVGCEVEQEPTTQIEDTSVKIIPASNYAKFVVRGNMHQAVANFWSELWEMNLDRSYLCDFEEYQNNSIEDAEVHIYISIK</sequence>